<dbReference type="AlphaFoldDB" id="B6FWZ1"/>
<sequence length="57" mass="6840">MLYILLQRQVARKSKFKKAEAEELQNKFDVFFLNGRITQEEYETLTNSLKEKTEEIV</sequence>
<dbReference type="RefSeq" id="WP_006439312.1">
    <property type="nucleotide sequence ID" value="NZ_DS995355.1"/>
</dbReference>
<dbReference type="Proteomes" id="UP000003178">
    <property type="component" value="Unassembled WGS sequence"/>
</dbReference>
<protein>
    <recommendedName>
        <fullName evidence="3">SHOCT domain-containing protein</fullName>
    </recommendedName>
</protein>
<organism evidence="1 2">
    <name type="scientific">Peptacetobacter hiranonis (strain DSM 13275 / JCM 10541 / KCTC 15199 / TO-931)</name>
    <name type="common">Clostridium hiranonis</name>
    <dbReference type="NCBI Taxonomy" id="500633"/>
    <lineage>
        <taxon>Bacteria</taxon>
        <taxon>Bacillati</taxon>
        <taxon>Bacillota</taxon>
        <taxon>Clostridia</taxon>
        <taxon>Peptostreptococcales</taxon>
        <taxon>Peptostreptococcaceae</taxon>
        <taxon>Peptacetobacter</taxon>
    </lineage>
</organism>
<comment type="caution">
    <text evidence="1">The sequence shown here is derived from an EMBL/GenBank/DDBJ whole genome shotgun (WGS) entry which is preliminary data.</text>
</comment>
<dbReference type="STRING" id="500633.CLOHIR_00390"/>
<reference evidence="1 2" key="1">
    <citation type="submission" date="2008-09" db="EMBL/GenBank/DDBJ databases">
        <authorList>
            <person name="Fulton L."/>
            <person name="Clifton S."/>
            <person name="Fulton B."/>
            <person name="Xu J."/>
            <person name="Minx P."/>
            <person name="Pepin K.H."/>
            <person name="Johnson M."/>
            <person name="Thiruvilangam P."/>
            <person name="Bhonagiri V."/>
            <person name="Nash W.E."/>
            <person name="Mardis E.R."/>
            <person name="Wilson R.K."/>
        </authorList>
    </citation>
    <scope>NUCLEOTIDE SEQUENCE [LARGE SCALE GENOMIC DNA]</scope>
    <source>
        <strain evidence="1 2">DSM 13275</strain>
    </source>
</reference>
<evidence type="ECO:0008006" key="3">
    <source>
        <dbReference type="Google" id="ProtNLM"/>
    </source>
</evidence>
<evidence type="ECO:0000313" key="2">
    <source>
        <dbReference type="Proteomes" id="UP000003178"/>
    </source>
</evidence>
<proteinExistence type="predicted"/>
<reference evidence="1 2" key="2">
    <citation type="submission" date="2008-10" db="EMBL/GenBank/DDBJ databases">
        <title>Draft genome sequence of Clostridium hiranonis (DSM 13275).</title>
        <authorList>
            <person name="Sudarsanam P."/>
            <person name="Ley R."/>
            <person name="Guruge J."/>
            <person name="Turnbaugh P.J."/>
            <person name="Mahowald M."/>
            <person name="Liep D."/>
            <person name="Gordon J."/>
        </authorList>
    </citation>
    <scope>NUCLEOTIDE SEQUENCE [LARGE SCALE GENOMIC DNA]</scope>
    <source>
        <strain evidence="1 2">DSM 13275</strain>
    </source>
</reference>
<gene>
    <name evidence="1" type="ORF">CLOHIR_00390</name>
</gene>
<evidence type="ECO:0000313" key="1">
    <source>
        <dbReference type="EMBL" id="EEA86052.1"/>
    </source>
</evidence>
<keyword evidence="2" id="KW-1185">Reference proteome</keyword>
<dbReference type="HOGENOM" id="CLU_2988553_0_0_9"/>
<dbReference type="EMBL" id="ABWP01000011">
    <property type="protein sequence ID" value="EEA86052.1"/>
    <property type="molecule type" value="Genomic_DNA"/>
</dbReference>
<name>B6FWZ1_PEPHT</name>
<accession>B6FWZ1</accession>